<keyword evidence="2" id="KW-1185">Reference proteome</keyword>
<comment type="caution">
    <text evidence="1">The sequence shown here is derived from an EMBL/GenBank/DDBJ whole genome shotgun (WGS) entry which is preliminary data.</text>
</comment>
<evidence type="ECO:0000313" key="2">
    <source>
        <dbReference type="Proteomes" id="UP000615455"/>
    </source>
</evidence>
<gene>
    <name evidence="1" type="ORF">GCM10008018_06690</name>
</gene>
<dbReference type="Proteomes" id="UP000615455">
    <property type="component" value="Unassembled WGS sequence"/>
</dbReference>
<sequence>MNKTKLQRDVSSPLYVKEQFVGSQRFTGTQKDVLSALLEERRGYTEEQVLEIMNGYLEGMVQ</sequence>
<reference evidence="2" key="1">
    <citation type="journal article" date="2019" name="Int. J. Syst. Evol. Microbiol.">
        <title>The Global Catalogue of Microorganisms (GCM) 10K type strain sequencing project: providing services to taxonomists for standard genome sequencing and annotation.</title>
        <authorList>
            <consortium name="The Broad Institute Genomics Platform"/>
            <consortium name="The Broad Institute Genome Sequencing Center for Infectious Disease"/>
            <person name="Wu L."/>
            <person name="Ma J."/>
        </authorList>
    </citation>
    <scope>NUCLEOTIDE SEQUENCE [LARGE SCALE GENOMIC DNA]</scope>
    <source>
        <strain evidence="2">CGMCC 1.15043</strain>
    </source>
</reference>
<protein>
    <submittedName>
        <fullName evidence="1">Uncharacterized protein</fullName>
    </submittedName>
</protein>
<dbReference type="RefSeq" id="WP_189007557.1">
    <property type="nucleotide sequence ID" value="NZ_BMHE01000002.1"/>
</dbReference>
<evidence type="ECO:0000313" key="1">
    <source>
        <dbReference type="EMBL" id="GGI44355.1"/>
    </source>
</evidence>
<accession>A0ABQ2BPA1</accession>
<dbReference type="EMBL" id="BMHE01000002">
    <property type="protein sequence ID" value="GGI44355.1"/>
    <property type="molecule type" value="Genomic_DNA"/>
</dbReference>
<name>A0ABQ2BPA1_9BACL</name>
<proteinExistence type="predicted"/>
<organism evidence="1 2">
    <name type="scientific">Paenibacillus marchantiophytorum</name>
    <dbReference type="NCBI Taxonomy" id="1619310"/>
    <lineage>
        <taxon>Bacteria</taxon>
        <taxon>Bacillati</taxon>
        <taxon>Bacillota</taxon>
        <taxon>Bacilli</taxon>
        <taxon>Bacillales</taxon>
        <taxon>Paenibacillaceae</taxon>
        <taxon>Paenibacillus</taxon>
    </lineage>
</organism>